<dbReference type="Pfam" id="PF02493">
    <property type="entry name" value="MORN"/>
    <property type="match status" value="3"/>
</dbReference>
<dbReference type="EMBL" id="HBFD01003445">
    <property type="protein sequence ID" value="CAD8717280.1"/>
    <property type="molecule type" value="Transcribed_RNA"/>
</dbReference>
<sequence length="156" mass="17696">MATKHKKKEIINEPVILNGKSIFNFSNGSKYEGEWISIDNVKYRHGFGIFIGNNEKYEGNWDNDNMDGYGEYTFASGAVYKGNFIKNLFNGEGLYIFPDGSKYQGQWENNKIHGEGEYTTSDNVKHIGTFVNGNYDTGSSIIPINQLNKLQIENKT</sequence>
<dbReference type="SUPFAM" id="SSF82185">
    <property type="entry name" value="Histone H3 K4-specific methyltransferase SET7/9 N-terminal domain"/>
    <property type="match status" value="1"/>
</dbReference>
<dbReference type="Gene3D" id="2.20.110.10">
    <property type="entry name" value="Histone H3 K4-specific methyltransferase SET7/9 N-terminal domain"/>
    <property type="match status" value="2"/>
</dbReference>
<dbReference type="PANTHER" id="PTHR46917">
    <property type="entry name" value="MORN REPEAT-CONTAINING PROTEIN 2"/>
    <property type="match status" value="1"/>
</dbReference>
<evidence type="ECO:0000313" key="2">
    <source>
        <dbReference type="EMBL" id="CAD8717280.1"/>
    </source>
</evidence>
<keyword evidence="1" id="KW-0677">Repeat</keyword>
<dbReference type="PANTHER" id="PTHR46917:SF1">
    <property type="entry name" value="MORN REPEAT-CONTAINING PROTEIN 2"/>
    <property type="match status" value="1"/>
</dbReference>
<organism evidence="2">
    <name type="scientific">Chromulina nebulosa</name>
    <dbReference type="NCBI Taxonomy" id="96789"/>
    <lineage>
        <taxon>Eukaryota</taxon>
        <taxon>Sar</taxon>
        <taxon>Stramenopiles</taxon>
        <taxon>Ochrophyta</taxon>
        <taxon>Chrysophyceae</taxon>
        <taxon>Chromulinales</taxon>
        <taxon>Chromulinaceae</taxon>
        <taxon>Chromulina</taxon>
    </lineage>
</organism>
<evidence type="ECO:0008006" key="3">
    <source>
        <dbReference type="Google" id="ProtNLM"/>
    </source>
</evidence>
<dbReference type="InterPro" id="IPR052849">
    <property type="entry name" value="MORN_repeat_protein"/>
</dbReference>
<protein>
    <recommendedName>
        <fullName evidence="3">MORN repeat-containing protein 5</fullName>
    </recommendedName>
</protein>
<accession>A0A7S0SWQ0</accession>
<name>A0A7S0SWQ0_9STRA</name>
<dbReference type="InterPro" id="IPR003409">
    <property type="entry name" value="MORN"/>
</dbReference>
<evidence type="ECO:0000256" key="1">
    <source>
        <dbReference type="ARBA" id="ARBA00022737"/>
    </source>
</evidence>
<dbReference type="AlphaFoldDB" id="A0A7S0SWQ0"/>
<gene>
    <name evidence="2" type="ORF">CNEB1095_LOCUS2269</name>
</gene>
<dbReference type="SMART" id="SM00698">
    <property type="entry name" value="MORN"/>
    <property type="match status" value="4"/>
</dbReference>
<reference evidence="2" key="1">
    <citation type="submission" date="2021-01" db="EMBL/GenBank/DDBJ databases">
        <authorList>
            <person name="Corre E."/>
            <person name="Pelletier E."/>
            <person name="Niang G."/>
            <person name="Scheremetjew M."/>
            <person name="Finn R."/>
            <person name="Kale V."/>
            <person name="Holt S."/>
            <person name="Cochrane G."/>
            <person name="Meng A."/>
            <person name="Brown T."/>
            <person name="Cohen L."/>
        </authorList>
    </citation>
    <scope>NUCLEOTIDE SEQUENCE</scope>
    <source>
        <strain evidence="2">UTEXLB2642</strain>
    </source>
</reference>
<proteinExistence type="predicted"/>